<dbReference type="PANTHER" id="PTHR46797">
    <property type="entry name" value="HTH-TYPE TRANSCRIPTIONAL REGULATOR"/>
    <property type="match status" value="1"/>
</dbReference>
<accession>A0A7S6ZV94</accession>
<dbReference type="Proteomes" id="UP000593932">
    <property type="component" value="Chromosome"/>
</dbReference>
<dbReference type="InterPro" id="IPR010982">
    <property type="entry name" value="Lambda_DNA-bd_dom_sf"/>
</dbReference>
<sequence>MSITHTFGLRVRHFRKSKGISQEELADICGLHRTYIGSVERGERNITLKNAELIAQALDEPLAAFFLGTDNEH</sequence>
<evidence type="ECO:0000256" key="1">
    <source>
        <dbReference type="ARBA" id="ARBA00023015"/>
    </source>
</evidence>
<dbReference type="PROSITE" id="PS50943">
    <property type="entry name" value="HTH_CROC1"/>
    <property type="match status" value="1"/>
</dbReference>
<dbReference type="InterPro" id="IPR001387">
    <property type="entry name" value="Cro/C1-type_HTH"/>
</dbReference>
<keyword evidence="1" id="KW-0805">Transcription regulation</keyword>
<evidence type="ECO:0000256" key="2">
    <source>
        <dbReference type="ARBA" id="ARBA00023125"/>
    </source>
</evidence>
<protein>
    <submittedName>
        <fullName evidence="5">Helix-turn-helix transcriptional regulator</fullName>
    </submittedName>
</protein>
<keyword evidence="6" id="KW-1185">Reference proteome</keyword>
<dbReference type="SUPFAM" id="SSF47413">
    <property type="entry name" value="lambda repressor-like DNA-binding domains"/>
    <property type="match status" value="1"/>
</dbReference>
<dbReference type="RefSeq" id="WP_194035432.1">
    <property type="nucleotide sequence ID" value="NZ_CP063657.1"/>
</dbReference>
<dbReference type="Pfam" id="PF01381">
    <property type="entry name" value="HTH_3"/>
    <property type="match status" value="1"/>
</dbReference>
<keyword evidence="2" id="KW-0238">DNA-binding</keyword>
<evidence type="ECO:0000313" key="6">
    <source>
        <dbReference type="Proteomes" id="UP000593932"/>
    </source>
</evidence>
<evidence type="ECO:0000256" key="3">
    <source>
        <dbReference type="ARBA" id="ARBA00023163"/>
    </source>
</evidence>
<dbReference type="SMART" id="SM00530">
    <property type="entry name" value="HTH_XRE"/>
    <property type="match status" value="1"/>
</dbReference>
<reference evidence="5 6" key="1">
    <citation type="submission" date="2020-10" db="EMBL/GenBank/DDBJ databases">
        <title>complete genome sequencing of Lysobacter sp. H23M41.</title>
        <authorList>
            <person name="Bae J.-W."/>
            <person name="Lee S.-Y."/>
        </authorList>
    </citation>
    <scope>NUCLEOTIDE SEQUENCE [LARGE SCALE GENOMIC DNA]</scope>
    <source>
        <strain evidence="5 6">H23M41</strain>
    </source>
</reference>
<name>A0A7S6ZV94_9GAMM</name>
<dbReference type="PANTHER" id="PTHR46797:SF23">
    <property type="entry name" value="HTH-TYPE TRANSCRIPTIONAL REGULATOR SUTR"/>
    <property type="match status" value="1"/>
</dbReference>
<keyword evidence="3" id="KW-0804">Transcription</keyword>
<dbReference type="Gene3D" id="1.10.260.40">
    <property type="entry name" value="lambda repressor-like DNA-binding domains"/>
    <property type="match status" value="1"/>
</dbReference>
<feature type="domain" description="HTH cro/C1-type" evidence="4">
    <location>
        <begin position="11"/>
        <end position="65"/>
    </location>
</feature>
<dbReference type="EMBL" id="CP063657">
    <property type="protein sequence ID" value="QOW22953.1"/>
    <property type="molecule type" value="Genomic_DNA"/>
</dbReference>
<evidence type="ECO:0000259" key="4">
    <source>
        <dbReference type="PROSITE" id="PS50943"/>
    </source>
</evidence>
<evidence type="ECO:0000313" key="5">
    <source>
        <dbReference type="EMBL" id="QOW22953.1"/>
    </source>
</evidence>
<gene>
    <name evidence="5" type="ORF">INQ42_05185</name>
</gene>
<dbReference type="CDD" id="cd00093">
    <property type="entry name" value="HTH_XRE"/>
    <property type="match status" value="1"/>
</dbReference>
<proteinExistence type="predicted"/>
<dbReference type="InterPro" id="IPR050807">
    <property type="entry name" value="TransReg_Diox_bact_type"/>
</dbReference>
<organism evidence="5 6">
    <name type="scientific">Novilysobacter avium</name>
    <dbReference type="NCBI Taxonomy" id="2781023"/>
    <lineage>
        <taxon>Bacteria</taxon>
        <taxon>Pseudomonadati</taxon>
        <taxon>Pseudomonadota</taxon>
        <taxon>Gammaproteobacteria</taxon>
        <taxon>Lysobacterales</taxon>
        <taxon>Lysobacteraceae</taxon>
        <taxon>Novilysobacter</taxon>
    </lineage>
</organism>